<keyword evidence="10" id="KW-1185">Reference proteome</keyword>
<feature type="compositionally biased region" description="Basic and acidic residues" evidence="7">
    <location>
        <begin position="1"/>
        <end position="20"/>
    </location>
</feature>
<comment type="subcellular location">
    <subcellularLocation>
        <location evidence="1 6">Nucleus</location>
        <location evidence="1 6">Nucleolus</location>
    </subcellularLocation>
</comment>
<evidence type="ECO:0000256" key="6">
    <source>
        <dbReference type="RuleBase" id="RU366039"/>
    </source>
</evidence>
<comment type="function">
    <text evidence="6">Common component of the spliceosome and rRNA processing machinery.</text>
</comment>
<protein>
    <recommendedName>
        <fullName evidence="6">H/ACA ribonucleoprotein complex subunit 2</fullName>
    </recommendedName>
    <alternativeName>
        <fullName evidence="6">Nucleolar protein family A member 2</fullName>
    </alternativeName>
</protein>
<dbReference type="GO" id="GO:0031429">
    <property type="term" value="C:box H/ACA snoRNP complex"/>
    <property type="evidence" value="ECO:0007669"/>
    <property type="project" value="UniProtKB-UniRule"/>
</dbReference>
<accession>A0AAF0EUF3</accession>
<evidence type="ECO:0000256" key="7">
    <source>
        <dbReference type="SAM" id="MobiDB-lite"/>
    </source>
</evidence>
<feature type="region of interest" description="Disordered" evidence="7">
    <location>
        <begin position="1"/>
        <end position="55"/>
    </location>
</feature>
<comment type="similarity">
    <text evidence="2 6">Belongs to the eukaryotic ribosomal protein eL8 family.</text>
</comment>
<keyword evidence="4 6" id="KW-0539">Nucleus</keyword>
<feature type="compositionally biased region" description="Low complexity" evidence="7">
    <location>
        <begin position="41"/>
        <end position="52"/>
    </location>
</feature>
<sequence>MAPEDKKSLDAASPAKEKKDKKEKKEKKDKKKDKKDKSDADASFTVDTTGDVTMDDINDAADPDLLSPIAQPLADAPLIKKLFKTVKKASKNRGHVKRGVKEVVKSLRKGEKGLVIFAGDISPIDIMSHIPVLCEDTQNPYIYVPSKDALGGASATKRPTSCIMIVPGGGKKAIEKGENKVKEDYQDEYSFVHKEASRLVEQLLLG</sequence>
<dbReference type="InterPro" id="IPR018492">
    <property type="entry name" value="Ribosomal_eL8/Nhp2"/>
</dbReference>
<dbReference type="AlphaFoldDB" id="A0AAF0EUF3"/>
<gene>
    <name evidence="9" type="primary">NHP2</name>
    <name evidence="9" type="ORF">MCUN1_002185</name>
</gene>
<keyword evidence="3 6" id="KW-0694">RNA-binding</keyword>
<dbReference type="InterPro" id="IPR002415">
    <property type="entry name" value="H/ACA_rnp_Nhp2-like"/>
</dbReference>
<dbReference type="GO" id="GO:0003723">
    <property type="term" value="F:RNA binding"/>
    <property type="evidence" value="ECO:0007669"/>
    <property type="project" value="UniProtKB-UniRule"/>
</dbReference>
<evidence type="ECO:0000256" key="5">
    <source>
        <dbReference type="ARBA" id="ARBA00023274"/>
    </source>
</evidence>
<dbReference type="Pfam" id="PF01248">
    <property type="entry name" value="Ribosomal_L7Ae"/>
    <property type="match status" value="1"/>
</dbReference>
<dbReference type="InterPro" id="IPR004038">
    <property type="entry name" value="Ribosomal_eL8/eL30/eS12/Gad45"/>
</dbReference>
<dbReference type="SUPFAM" id="SSF55315">
    <property type="entry name" value="L30e-like"/>
    <property type="match status" value="1"/>
</dbReference>
<evidence type="ECO:0000313" key="10">
    <source>
        <dbReference type="Proteomes" id="UP001219933"/>
    </source>
</evidence>
<evidence type="ECO:0000313" key="9">
    <source>
        <dbReference type="EMBL" id="WFD35334.1"/>
    </source>
</evidence>
<proteinExistence type="inferred from homology"/>
<feature type="compositionally biased region" description="Basic residues" evidence="7">
    <location>
        <begin position="21"/>
        <end position="34"/>
    </location>
</feature>
<dbReference type="GO" id="GO:0031120">
    <property type="term" value="P:snRNA pseudouridine synthesis"/>
    <property type="evidence" value="ECO:0007669"/>
    <property type="project" value="UniProtKB-UniRule"/>
</dbReference>
<evidence type="ECO:0000256" key="2">
    <source>
        <dbReference type="ARBA" id="ARBA00007337"/>
    </source>
</evidence>
<evidence type="ECO:0000256" key="4">
    <source>
        <dbReference type="ARBA" id="ARBA00023242"/>
    </source>
</evidence>
<dbReference type="Proteomes" id="UP001219933">
    <property type="component" value="Chromosome 3"/>
</dbReference>
<keyword evidence="5 6" id="KW-0687">Ribonucleoprotein</keyword>
<name>A0AAF0EUF3_9BASI</name>
<comment type="function">
    <text evidence="6">Required for ribosome biogenesis. Part of a complex which catalyzes pseudouridylation of rRNA. This involves the isomerization of uridine such that the ribose is subsequently attached to C5, instead of the normal N1. Pseudouridine ('psi') residues may serve to stabilize the conformation of rRNAs.</text>
</comment>
<dbReference type="Gene3D" id="3.30.1330.30">
    <property type="match status" value="1"/>
</dbReference>
<evidence type="ECO:0000256" key="1">
    <source>
        <dbReference type="ARBA" id="ARBA00004604"/>
    </source>
</evidence>
<evidence type="ECO:0000259" key="8">
    <source>
        <dbReference type="Pfam" id="PF01248"/>
    </source>
</evidence>
<dbReference type="PRINTS" id="PR00883">
    <property type="entry name" value="NUCLEARHMG"/>
</dbReference>
<dbReference type="PRINTS" id="PR00881">
    <property type="entry name" value="L7ARS6FAMILY"/>
</dbReference>
<dbReference type="InterPro" id="IPR029064">
    <property type="entry name" value="Ribosomal_eL30-like_sf"/>
</dbReference>
<dbReference type="GO" id="GO:0000398">
    <property type="term" value="P:mRNA splicing, via spliceosome"/>
    <property type="evidence" value="ECO:0007669"/>
    <property type="project" value="UniProtKB-UniRule"/>
</dbReference>
<organism evidence="9 10">
    <name type="scientific">Malassezia cuniculi</name>
    <dbReference type="NCBI Taxonomy" id="948313"/>
    <lineage>
        <taxon>Eukaryota</taxon>
        <taxon>Fungi</taxon>
        <taxon>Dikarya</taxon>
        <taxon>Basidiomycota</taxon>
        <taxon>Ustilaginomycotina</taxon>
        <taxon>Malasseziomycetes</taxon>
        <taxon>Malasseziales</taxon>
        <taxon>Malasseziaceae</taxon>
        <taxon>Malassezia</taxon>
    </lineage>
</organism>
<dbReference type="PANTHER" id="PTHR23105">
    <property type="entry name" value="RIBOSOMAL PROTEIN L7AE FAMILY MEMBER"/>
    <property type="match status" value="1"/>
</dbReference>
<feature type="domain" description="Ribosomal protein eL8/eL30/eS12/Gadd45" evidence="8">
    <location>
        <begin position="81"/>
        <end position="173"/>
    </location>
</feature>
<dbReference type="EMBL" id="CP119879">
    <property type="protein sequence ID" value="WFD35334.1"/>
    <property type="molecule type" value="Genomic_DNA"/>
</dbReference>
<reference evidence="9" key="1">
    <citation type="submission" date="2023-03" db="EMBL/GenBank/DDBJ databases">
        <title>Mating type loci evolution in Malassezia.</title>
        <authorList>
            <person name="Coelho M.A."/>
        </authorList>
    </citation>
    <scope>NUCLEOTIDE SEQUENCE</scope>
    <source>
        <strain evidence="9">CBS 11721</strain>
    </source>
</reference>
<evidence type="ECO:0000256" key="3">
    <source>
        <dbReference type="ARBA" id="ARBA00022884"/>
    </source>
</evidence>
<dbReference type="InterPro" id="IPR050257">
    <property type="entry name" value="eL8/uL1-like"/>
</dbReference>